<sequence length="79" mass="8806">MMRRKAFCYLIGIAFLFSCDSPDKQIIDRYELVSRHNIGHSETDPLNSLTVGNGEFAFTAGITGMQSFPDFYEPGIPLG</sequence>
<proteinExistence type="predicted"/>
<reference evidence="1" key="1">
    <citation type="journal article" date="2014" name="Front. Microbiol.">
        <title>High frequency of phylogenetically diverse reductive dehalogenase-homologous genes in deep subseafloor sedimentary metagenomes.</title>
        <authorList>
            <person name="Kawai M."/>
            <person name="Futagami T."/>
            <person name="Toyoda A."/>
            <person name="Takaki Y."/>
            <person name="Nishi S."/>
            <person name="Hori S."/>
            <person name="Arai W."/>
            <person name="Tsubouchi T."/>
            <person name="Morono Y."/>
            <person name="Uchiyama I."/>
            <person name="Ito T."/>
            <person name="Fujiyama A."/>
            <person name="Inagaki F."/>
            <person name="Takami H."/>
        </authorList>
    </citation>
    <scope>NUCLEOTIDE SEQUENCE</scope>
    <source>
        <strain evidence="1">Expedition CK06-06</strain>
    </source>
</reference>
<protein>
    <submittedName>
        <fullName evidence="1">Uncharacterized protein</fullName>
    </submittedName>
</protein>
<dbReference type="EMBL" id="BART01032693">
    <property type="protein sequence ID" value="GAH13708.1"/>
    <property type="molecule type" value="Genomic_DNA"/>
</dbReference>
<organism evidence="1">
    <name type="scientific">marine sediment metagenome</name>
    <dbReference type="NCBI Taxonomy" id="412755"/>
    <lineage>
        <taxon>unclassified sequences</taxon>
        <taxon>metagenomes</taxon>
        <taxon>ecological metagenomes</taxon>
    </lineage>
</organism>
<evidence type="ECO:0000313" key="1">
    <source>
        <dbReference type="EMBL" id="GAH13708.1"/>
    </source>
</evidence>
<dbReference type="PROSITE" id="PS51257">
    <property type="entry name" value="PROKAR_LIPOPROTEIN"/>
    <property type="match status" value="1"/>
</dbReference>
<gene>
    <name evidence="1" type="ORF">S01H4_56427</name>
</gene>
<name>X1EYM5_9ZZZZ</name>
<feature type="non-terminal residue" evidence="1">
    <location>
        <position position="79"/>
    </location>
</feature>
<dbReference type="AlphaFoldDB" id="X1EYM5"/>
<comment type="caution">
    <text evidence="1">The sequence shown here is derived from an EMBL/GenBank/DDBJ whole genome shotgun (WGS) entry which is preliminary data.</text>
</comment>
<accession>X1EYM5</accession>